<evidence type="ECO:0000313" key="3">
    <source>
        <dbReference type="Proteomes" id="UP000254569"/>
    </source>
</evidence>
<dbReference type="OrthoDB" id="120660at2"/>
<proteinExistence type="predicted"/>
<dbReference type="PANTHER" id="PTHR34202:SF1">
    <property type="entry name" value="UPF0548 PROTEIN"/>
    <property type="match status" value="1"/>
</dbReference>
<name>A0A379M4N5_9NOCA</name>
<evidence type="ECO:0000259" key="1">
    <source>
        <dbReference type="Pfam" id="PF09348"/>
    </source>
</evidence>
<feature type="domain" description="DUF1990" evidence="1">
    <location>
        <begin position="12"/>
        <end position="173"/>
    </location>
</feature>
<accession>A0A379M4N5</accession>
<protein>
    <submittedName>
        <fullName evidence="2">Uncharacterized protein conserved in bacteria</fullName>
    </submittedName>
</protein>
<dbReference type="RefSeq" id="WP_064063131.1">
    <property type="nucleotide sequence ID" value="NZ_CP101467.1"/>
</dbReference>
<evidence type="ECO:0000313" key="2">
    <source>
        <dbReference type="EMBL" id="SUE16458.1"/>
    </source>
</evidence>
<dbReference type="InterPro" id="IPR018960">
    <property type="entry name" value="DUF1990"/>
</dbReference>
<dbReference type="InterPro" id="IPR014457">
    <property type="entry name" value="UCP010260"/>
</dbReference>
<sequence length="176" mass="18993">MSASGEFGRELTYPEVGASLRAFRGEAPLPSGYRHLRVESEPGSGDTVFEVAAARLLSWDMHRGAGIHVPADTPAAAAGLDVRLGFGLGPVRATAPCRVIEVFDTGRQRGFTYGTLDGHPESGEETFVVERTADGRVRGTVIAFSRPARWYTRLAGPVGHMLQRRIARRYLAALTA</sequence>
<dbReference type="AlphaFoldDB" id="A0A379M4N5"/>
<keyword evidence="3" id="KW-1185">Reference proteome</keyword>
<dbReference type="Pfam" id="PF09348">
    <property type="entry name" value="DUF1990"/>
    <property type="match status" value="1"/>
</dbReference>
<dbReference type="EMBL" id="UGVI01000001">
    <property type="protein sequence ID" value="SUE16458.1"/>
    <property type="molecule type" value="Genomic_DNA"/>
</dbReference>
<dbReference type="Proteomes" id="UP000254569">
    <property type="component" value="Unassembled WGS sequence"/>
</dbReference>
<dbReference type="PIRSF" id="PIRSF010260">
    <property type="entry name" value="UCP010260"/>
    <property type="match status" value="1"/>
</dbReference>
<gene>
    <name evidence="2" type="ORF">NCTC13296_03343</name>
</gene>
<dbReference type="PANTHER" id="PTHR34202">
    <property type="entry name" value="UPF0548 PROTEIN"/>
    <property type="match status" value="1"/>
</dbReference>
<reference evidence="2 3" key="1">
    <citation type="submission" date="2018-06" db="EMBL/GenBank/DDBJ databases">
        <authorList>
            <consortium name="Pathogen Informatics"/>
            <person name="Doyle S."/>
        </authorList>
    </citation>
    <scope>NUCLEOTIDE SEQUENCE [LARGE SCALE GENOMIC DNA]</scope>
    <source>
        <strain evidence="2 3">NCTC13296</strain>
    </source>
</reference>
<organism evidence="2 3">
    <name type="scientific">Rhodococcus gordoniae</name>
    <dbReference type="NCBI Taxonomy" id="223392"/>
    <lineage>
        <taxon>Bacteria</taxon>
        <taxon>Bacillati</taxon>
        <taxon>Actinomycetota</taxon>
        <taxon>Actinomycetes</taxon>
        <taxon>Mycobacteriales</taxon>
        <taxon>Nocardiaceae</taxon>
        <taxon>Rhodococcus</taxon>
    </lineage>
</organism>